<feature type="region of interest" description="Disordered" evidence="1">
    <location>
        <begin position="436"/>
        <end position="455"/>
    </location>
</feature>
<proteinExistence type="predicted"/>
<evidence type="ECO:0000259" key="2">
    <source>
        <dbReference type="PROSITE" id="PS50033"/>
    </source>
</evidence>
<dbReference type="InterPro" id="IPR029071">
    <property type="entry name" value="Ubiquitin-like_domsf"/>
</dbReference>
<feature type="domain" description="UBX" evidence="2">
    <location>
        <begin position="566"/>
        <end position="644"/>
    </location>
</feature>
<name>A0A2P6V285_9CHLO</name>
<dbReference type="PANTHER" id="PTHR47770">
    <property type="entry name" value="PLANT UBX DOMAIN-CONTAINING PROTEIN 11"/>
    <property type="match status" value="1"/>
</dbReference>
<comment type="caution">
    <text evidence="3">The sequence shown here is derived from an EMBL/GenBank/DDBJ whole genome shotgun (WGS) entry which is preliminary data.</text>
</comment>
<dbReference type="Pfam" id="PF00789">
    <property type="entry name" value="UBX"/>
    <property type="match status" value="4"/>
</dbReference>
<dbReference type="Gene3D" id="3.10.20.90">
    <property type="entry name" value="Phosphatidylinositol 3-kinase Catalytic Subunit, Chain A, domain 1"/>
    <property type="match status" value="4"/>
</dbReference>
<protein>
    <submittedName>
        <fullName evidence="3">Ubiquitin-like superfamily isoform 3</fullName>
    </submittedName>
</protein>
<dbReference type="InterPro" id="IPR001012">
    <property type="entry name" value="UBX_dom"/>
</dbReference>
<dbReference type="PROSITE" id="PS50033">
    <property type="entry name" value="UBX"/>
    <property type="match status" value="4"/>
</dbReference>
<keyword evidence="4" id="KW-1185">Reference proteome</keyword>
<reference evidence="3 4" key="1">
    <citation type="journal article" date="2018" name="Plant J.">
        <title>Genome sequences of Chlorella sorokiniana UTEX 1602 and Micractinium conductrix SAG 241.80: implications to maltose excretion by a green alga.</title>
        <authorList>
            <person name="Arriola M.B."/>
            <person name="Velmurugan N."/>
            <person name="Zhang Y."/>
            <person name="Plunkett M.H."/>
            <person name="Hondzo H."/>
            <person name="Barney B.M."/>
        </authorList>
    </citation>
    <scope>NUCLEOTIDE SEQUENCE [LARGE SCALE GENOMIC DNA]</scope>
    <source>
        <strain evidence="3 4">SAG 241.80</strain>
    </source>
</reference>
<dbReference type="CDD" id="cd01767">
    <property type="entry name" value="UBX"/>
    <property type="match status" value="4"/>
</dbReference>
<organism evidence="3 4">
    <name type="scientific">Micractinium conductrix</name>
    <dbReference type="NCBI Taxonomy" id="554055"/>
    <lineage>
        <taxon>Eukaryota</taxon>
        <taxon>Viridiplantae</taxon>
        <taxon>Chlorophyta</taxon>
        <taxon>core chlorophytes</taxon>
        <taxon>Trebouxiophyceae</taxon>
        <taxon>Chlorellales</taxon>
        <taxon>Chlorellaceae</taxon>
        <taxon>Chlorella clade</taxon>
        <taxon>Micractinium</taxon>
    </lineage>
</organism>
<evidence type="ECO:0000256" key="1">
    <source>
        <dbReference type="SAM" id="MobiDB-lite"/>
    </source>
</evidence>
<sequence>MFFEGGVAEAVAASRQEVKPLVVLLTGFDNGSRQVQDALIEQEGSDWARGSIVLALEDDLGNADREAFADAKGFRAFCPVEVLPTVVMVSPSGATLAKLEGELPAAELAARLAEAYAAFRERQQRVLAAQAALLAASAGATPAAQPAAAAAAATAAQPAGDLSDLPLLEGEEEEQGRPSDDSGAAAAADVAAVFALRFKFTDTSTLKADFTGGTPLSEVFEAVDAARAAAGRPALPYVLVQAAPRRVLGAAHEGQSLAEAGVQPRTTLQVIPHAADGHRPPAPPDPEPAPAAVEQAAGGAVPVAAEPAEQQPSAEQHQAQQAQQPSAQQQEQAKVQQRQQAEVEQQQQAPPALPADVQLAVRLSNGASLRGSFQPSAPLAAVLDWIDAERSDSGAYNLSQPYPKRTFHSEDLGHSLQELGFEGRTALQLDLLPPRATPAAQRPLPAAAAAPSSQPPASLQLRVRLSDGASLQRTFPAATKLAAVFDWIDAARTDSGAYNLSLLHPAKRTFFSGDLGLTLQELGFDAQASLQLELLPSRPKLAAAAPAAAAPAAVAAVVHKAAPTAPPAGQYSLQFKLLNGEQLRGSFPPEATLQQVCHYLDVNRTDGGAPYVLVQPYPKRRFGPADMPQTLHSLGFESRQLLLLEPQGGSGGGRGGGWSLRGALSTAASYLNPYSYWGTGAAGTPREEHAVVQQDAVNDASAAAAGLSAPAGEAGGTASQRGARKRALGSGAGASNIHTLGSASAGAEDGDDSNQYWNGNSTEFGAASTTTMKAVLAVLLLAAVAPAFAWTNCKHKNYVCLPSWTGENAFCLGGKVMHCPPGTHCKTPSRPVHRSPCVSIPISNTCHWGDFVCTSDHTFCHGGATFKCPAGTVCKGEAPCVNKKPAGRKCRGGNYVCDGLHGFCNGGQYQKCAPGTFCYWFAPCISPTSWKK</sequence>
<dbReference type="STRING" id="554055.A0A2P6V285"/>
<dbReference type="SUPFAM" id="SSF54236">
    <property type="entry name" value="Ubiquitin-like"/>
    <property type="match status" value="4"/>
</dbReference>
<gene>
    <name evidence="3" type="ORF">C2E20_8176</name>
</gene>
<feature type="domain" description="UBX" evidence="2">
    <location>
        <begin position="189"/>
        <end position="270"/>
    </location>
</feature>
<accession>A0A2P6V285</accession>
<dbReference type="Proteomes" id="UP000239649">
    <property type="component" value="Unassembled WGS sequence"/>
</dbReference>
<evidence type="ECO:0000313" key="3">
    <source>
        <dbReference type="EMBL" id="PSC68203.1"/>
    </source>
</evidence>
<evidence type="ECO:0000313" key="4">
    <source>
        <dbReference type="Proteomes" id="UP000239649"/>
    </source>
</evidence>
<feature type="compositionally biased region" description="Low complexity" evidence="1">
    <location>
        <begin position="290"/>
        <end position="351"/>
    </location>
</feature>
<dbReference type="EMBL" id="LHPF02000040">
    <property type="protein sequence ID" value="PSC68203.1"/>
    <property type="molecule type" value="Genomic_DNA"/>
</dbReference>
<dbReference type="PANTHER" id="PTHR47770:SF1">
    <property type="entry name" value="PLANT UBX DOMAIN-CONTAINING PROTEIN 11"/>
    <property type="match status" value="1"/>
</dbReference>
<dbReference type="AlphaFoldDB" id="A0A2P6V285"/>
<feature type="domain" description="UBX" evidence="2">
    <location>
        <begin position="454"/>
        <end position="532"/>
    </location>
</feature>
<feature type="compositionally biased region" description="Pro residues" evidence="1">
    <location>
        <begin position="280"/>
        <end position="289"/>
    </location>
</feature>
<feature type="region of interest" description="Disordered" evidence="1">
    <location>
        <begin position="708"/>
        <end position="728"/>
    </location>
</feature>
<feature type="domain" description="UBX" evidence="2">
    <location>
        <begin position="359"/>
        <end position="429"/>
    </location>
</feature>
<feature type="region of interest" description="Disordered" evidence="1">
    <location>
        <begin position="273"/>
        <end position="351"/>
    </location>
</feature>
<dbReference type="OrthoDB" id="2445133at2759"/>
<dbReference type="SMART" id="SM00166">
    <property type="entry name" value="UBX"/>
    <property type="match status" value="4"/>
</dbReference>